<reference evidence="5 6" key="1">
    <citation type="submission" date="2019-11" db="EMBL/GenBank/DDBJ databases">
        <authorList>
            <person name="Jiang L.-Q."/>
        </authorList>
    </citation>
    <scope>NUCLEOTIDE SEQUENCE [LARGE SCALE GENOMIC DNA]</scope>
    <source>
        <strain evidence="5 6">YIM 132087</strain>
    </source>
</reference>
<keyword evidence="2 5" id="KW-0548">Nucleotidyltransferase</keyword>
<dbReference type="GO" id="GO:0005525">
    <property type="term" value="F:GTP binding"/>
    <property type="evidence" value="ECO:0007669"/>
    <property type="project" value="UniProtKB-KW"/>
</dbReference>
<dbReference type="SUPFAM" id="SSF53448">
    <property type="entry name" value="Nucleotide-diphospho-sugar transferases"/>
    <property type="match status" value="1"/>
</dbReference>
<dbReference type="PANTHER" id="PTHR40392">
    <property type="entry name" value="2-PHOSPHO-L-LACTATE GUANYLYLTRANSFERASE"/>
    <property type="match status" value="1"/>
</dbReference>
<dbReference type="EC" id="2.7.7.68" evidence="5"/>
<evidence type="ECO:0000256" key="1">
    <source>
        <dbReference type="ARBA" id="ARBA00022679"/>
    </source>
</evidence>
<accession>A0A7K1FQQ7</accession>
<comment type="caution">
    <text evidence="5">The sequence shown here is derived from an EMBL/GenBank/DDBJ whole genome shotgun (WGS) entry which is preliminary data.</text>
</comment>
<dbReference type="Gene3D" id="3.90.550.10">
    <property type="entry name" value="Spore Coat Polysaccharide Biosynthesis Protein SpsA, Chain A"/>
    <property type="match status" value="1"/>
</dbReference>
<organism evidence="5 6">
    <name type="scientific">Nakamurella alba</name>
    <dbReference type="NCBI Taxonomy" id="2665158"/>
    <lineage>
        <taxon>Bacteria</taxon>
        <taxon>Bacillati</taxon>
        <taxon>Actinomycetota</taxon>
        <taxon>Actinomycetes</taxon>
        <taxon>Nakamurellales</taxon>
        <taxon>Nakamurellaceae</taxon>
        <taxon>Nakamurella</taxon>
    </lineage>
</organism>
<keyword evidence="6" id="KW-1185">Reference proteome</keyword>
<dbReference type="Pfam" id="PF01983">
    <property type="entry name" value="CofC"/>
    <property type="match status" value="1"/>
</dbReference>
<dbReference type="GO" id="GO:0043814">
    <property type="term" value="F:phospholactate guanylyltransferase activity"/>
    <property type="evidence" value="ECO:0007669"/>
    <property type="project" value="UniProtKB-EC"/>
</dbReference>
<dbReference type="InterPro" id="IPR029044">
    <property type="entry name" value="Nucleotide-diphossugar_trans"/>
</dbReference>
<dbReference type="InterPro" id="IPR002835">
    <property type="entry name" value="CofC"/>
</dbReference>
<dbReference type="Proteomes" id="UP000460221">
    <property type="component" value="Unassembled WGS sequence"/>
</dbReference>
<proteinExistence type="predicted"/>
<name>A0A7K1FQQ7_9ACTN</name>
<dbReference type="AlphaFoldDB" id="A0A7K1FQQ7"/>
<evidence type="ECO:0000313" key="5">
    <source>
        <dbReference type="EMBL" id="MTD16410.1"/>
    </source>
</evidence>
<dbReference type="EMBL" id="WLYK01000009">
    <property type="protein sequence ID" value="MTD16410.1"/>
    <property type="molecule type" value="Genomic_DNA"/>
</dbReference>
<gene>
    <name evidence="5" type="primary">cofC</name>
    <name evidence="5" type="ORF">GIS00_20960</name>
</gene>
<keyword evidence="4" id="KW-0342">GTP-binding</keyword>
<dbReference type="RefSeq" id="WP_322098234.1">
    <property type="nucleotide sequence ID" value="NZ_WLYK01000009.1"/>
</dbReference>
<sequence>MRFPSLTVVVPVKHTGRGKSRLQLPDDRRAALAAAFAQDTVSAIARVCAVLVVAEDVRDLDPVAGLAGVTVRRTEAVGLNPAIRDGLDQLDPALPAAVLPADLPGLDPADLAAALDLGTGRGFAVVPDRDTIGTTLLMADRADRVDPHYGGASFRRHQEAGAIPLPVGARSSLRRDVDLPGDLDELRASTGTLGPATAALLAGWARSA</sequence>
<evidence type="ECO:0000256" key="3">
    <source>
        <dbReference type="ARBA" id="ARBA00022741"/>
    </source>
</evidence>
<dbReference type="NCBIfam" id="TIGR03552">
    <property type="entry name" value="F420_cofC"/>
    <property type="match status" value="1"/>
</dbReference>
<dbReference type="PANTHER" id="PTHR40392:SF1">
    <property type="entry name" value="2-PHOSPHO-L-LACTATE GUANYLYLTRANSFERASE"/>
    <property type="match status" value="1"/>
</dbReference>
<protein>
    <submittedName>
        <fullName evidence="5">2-phospho-L-lactate guanylyltransferase</fullName>
        <ecNumber evidence="5">2.7.7.68</ecNumber>
    </submittedName>
</protein>
<keyword evidence="1 5" id="KW-0808">Transferase</keyword>
<evidence type="ECO:0000256" key="4">
    <source>
        <dbReference type="ARBA" id="ARBA00023134"/>
    </source>
</evidence>
<evidence type="ECO:0000313" key="6">
    <source>
        <dbReference type="Proteomes" id="UP000460221"/>
    </source>
</evidence>
<evidence type="ECO:0000256" key="2">
    <source>
        <dbReference type="ARBA" id="ARBA00022695"/>
    </source>
</evidence>
<keyword evidence="3" id="KW-0547">Nucleotide-binding</keyword>